<keyword evidence="2" id="KW-1003">Cell membrane</keyword>
<dbReference type="PANTHER" id="PTHR42709:SF6">
    <property type="entry name" value="UNDECAPRENYL PHOSPHATE TRANSPORTER A"/>
    <property type="match status" value="1"/>
</dbReference>
<feature type="transmembrane region" description="Helical" evidence="6">
    <location>
        <begin position="47"/>
        <end position="67"/>
    </location>
</feature>
<evidence type="ECO:0000256" key="5">
    <source>
        <dbReference type="ARBA" id="ARBA00023136"/>
    </source>
</evidence>
<keyword evidence="9" id="KW-1185">Reference proteome</keyword>
<comment type="subcellular location">
    <subcellularLocation>
        <location evidence="1">Cell membrane</location>
        <topology evidence="1">Multi-pass membrane protein</topology>
    </subcellularLocation>
</comment>
<evidence type="ECO:0000313" key="9">
    <source>
        <dbReference type="Proteomes" id="UP000002432"/>
    </source>
</evidence>
<dbReference type="KEGG" id="aba:Acid345_3050"/>
<dbReference type="PROSITE" id="PS50206">
    <property type="entry name" value="RHODANESE_3"/>
    <property type="match status" value="1"/>
</dbReference>
<dbReference type="EnsemblBacteria" id="ABF42051">
    <property type="protein sequence ID" value="ABF42051"/>
    <property type="gene ID" value="Acid345_3050"/>
</dbReference>
<organism evidence="8 9">
    <name type="scientific">Koribacter versatilis (strain Ellin345)</name>
    <dbReference type="NCBI Taxonomy" id="204669"/>
    <lineage>
        <taxon>Bacteria</taxon>
        <taxon>Pseudomonadati</taxon>
        <taxon>Acidobacteriota</taxon>
        <taxon>Terriglobia</taxon>
        <taxon>Terriglobales</taxon>
        <taxon>Candidatus Korobacteraceae</taxon>
        <taxon>Candidatus Korobacter</taxon>
    </lineage>
</organism>
<evidence type="ECO:0000256" key="1">
    <source>
        <dbReference type="ARBA" id="ARBA00004651"/>
    </source>
</evidence>
<dbReference type="SUPFAM" id="SSF52821">
    <property type="entry name" value="Rhodanese/Cell cycle control phosphatase"/>
    <property type="match status" value="1"/>
</dbReference>
<dbReference type="Gene3D" id="3.40.250.10">
    <property type="entry name" value="Rhodanese-like domain"/>
    <property type="match status" value="1"/>
</dbReference>
<dbReference type="RefSeq" id="WP_011523852.1">
    <property type="nucleotide sequence ID" value="NC_008009.1"/>
</dbReference>
<evidence type="ECO:0000256" key="4">
    <source>
        <dbReference type="ARBA" id="ARBA00022989"/>
    </source>
</evidence>
<dbReference type="InterPro" id="IPR001763">
    <property type="entry name" value="Rhodanese-like_dom"/>
</dbReference>
<sequence>MGELGHFLEVYGYLVIFIWVFAEQVGLPIPALPLLLSAGALAWHGRLSFPVALITALMACLAADTFWYELGKRRGSAVLNVLCKMSLEPDSCVERTRGVFDRRGPRSLLYSKFVPGLNTVAAPIAGMSRISYEKFLLFDIPGSLLWSGTLLLLGYLFSERVDAILQHSQMVGRFLFMAAVLVVIGWILWKYEQRRRFLKSVSIGRITPEELHSKLIAGETPTIIDLRHPLDVLTDPRVIPGALQIRMDDLAKRAKEIPRDREIILYCT</sequence>
<keyword evidence="3 6" id="KW-0812">Transmembrane</keyword>
<evidence type="ECO:0000259" key="7">
    <source>
        <dbReference type="PROSITE" id="PS50206"/>
    </source>
</evidence>
<dbReference type="GO" id="GO:0005886">
    <property type="term" value="C:plasma membrane"/>
    <property type="evidence" value="ECO:0007669"/>
    <property type="project" value="UniProtKB-SubCell"/>
</dbReference>
<feature type="domain" description="Rhodanese" evidence="7">
    <location>
        <begin position="217"/>
        <end position="268"/>
    </location>
</feature>
<dbReference type="AlphaFoldDB" id="Q1IM49"/>
<evidence type="ECO:0000313" key="8">
    <source>
        <dbReference type="EMBL" id="ABF42051.1"/>
    </source>
</evidence>
<evidence type="ECO:0000256" key="6">
    <source>
        <dbReference type="SAM" id="Phobius"/>
    </source>
</evidence>
<dbReference type="InterPro" id="IPR051311">
    <property type="entry name" value="DedA_domain"/>
</dbReference>
<dbReference type="Proteomes" id="UP000002432">
    <property type="component" value="Chromosome"/>
</dbReference>
<dbReference type="STRING" id="204669.Acid345_3050"/>
<dbReference type="Pfam" id="PF09335">
    <property type="entry name" value="VTT_dom"/>
    <property type="match status" value="1"/>
</dbReference>
<protein>
    <recommendedName>
        <fullName evidence="7">Rhodanese domain-containing protein</fullName>
    </recommendedName>
</protein>
<keyword evidence="5 6" id="KW-0472">Membrane</keyword>
<feature type="transmembrane region" description="Helical" evidence="6">
    <location>
        <begin position="12"/>
        <end position="35"/>
    </location>
</feature>
<dbReference type="eggNOG" id="COG0586">
    <property type="taxonomic scope" value="Bacteria"/>
</dbReference>
<keyword evidence="4 6" id="KW-1133">Transmembrane helix</keyword>
<feature type="transmembrane region" description="Helical" evidence="6">
    <location>
        <begin position="135"/>
        <end position="158"/>
    </location>
</feature>
<dbReference type="eggNOG" id="COG0607">
    <property type="taxonomic scope" value="Bacteria"/>
</dbReference>
<dbReference type="HOGENOM" id="CLU_058197_0_0_0"/>
<accession>Q1IM49</accession>
<dbReference type="EMBL" id="CP000360">
    <property type="protein sequence ID" value="ABF42051.1"/>
    <property type="molecule type" value="Genomic_DNA"/>
</dbReference>
<dbReference type="InterPro" id="IPR036873">
    <property type="entry name" value="Rhodanese-like_dom_sf"/>
</dbReference>
<gene>
    <name evidence="8" type="ordered locus">Acid345_3050</name>
</gene>
<dbReference type="InterPro" id="IPR032816">
    <property type="entry name" value="VTT_dom"/>
</dbReference>
<feature type="transmembrane region" description="Helical" evidence="6">
    <location>
        <begin position="170"/>
        <end position="189"/>
    </location>
</feature>
<dbReference type="PANTHER" id="PTHR42709">
    <property type="entry name" value="ALKALINE PHOSPHATASE LIKE PROTEIN"/>
    <property type="match status" value="1"/>
</dbReference>
<reference evidence="8 9" key="1">
    <citation type="journal article" date="2009" name="Appl. Environ. Microbiol.">
        <title>Three genomes from the phylum Acidobacteria provide insight into the lifestyles of these microorganisms in soils.</title>
        <authorList>
            <person name="Ward N.L."/>
            <person name="Challacombe J.F."/>
            <person name="Janssen P.H."/>
            <person name="Henrissat B."/>
            <person name="Coutinho P.M."/>
            <person name="Wu M."/>
            <person name="Xie G."/>
            <person name="Haft D.H."/>
            <person name="Sait M."/>
            <person name="Badger J."/>
            <person name="Barabote R.D."/>
            <person name="Bradley B."/>
            <person name="Brettin T.S."/>
            <person name="Brinkac L.M."/>
            <person name="Bruce D."/>
            <person name="Creasy T."/>
            <person name="Daugherty S.C."/>
            <person name="Davidsen T.M."/>
            <person name="DeBoy R.T."/>
            <person name="Detter J.C."/>
            <person name="Dodson R.J."/>
            <person name="Durkin A.S."/>
            <person name="Ganapathy A."/>
            <person name="Gwinn-Giglio M."/>
            <person name="Han C.S."/>
            <person name="Khouri H."/>
            <person name="Kiss H."/>
            <person name="Kothari S.P."/>
            <person name="Madupu R."/>
            <person name="Nelson K.E."/>
            <person name="Nelson W.C."/>
            <person name="Paulsen I."/>
            <person name="Penn K."/>
            <person name="Ren Q."/>
            <person name="Rosovitz M.J."/>
            <person name="Selengut J.D."/>
            <person name="Shrivastava S."/>
            <person name="Sullivan S.A."/>
            <person name="Tapia R."/>
            <person name="Thompson L.S."/>
            <person name="Watkins K.L."/>
            <person name="Yang Q."/>
            <person name="Yu C."/>
            <person name="Zafar N."/>
            <person name="Zhou L."/>
            <person name="Kuske C.R."/>
        </authorList>
    </citation>
    <scope>NUCLEOTIDE SEQUENCE [LARGE SCALE GENOMIC DNA]</scope>
    <source>
        <strain evidence="8 9">Ellin345</strain>
    </source>
</reference>
<evidence type="ECO:0000256" key="3">
    <source>
        <dbReference type="ARBA" id="ARBA00022692"/>
    </source>
</evidence>
<proteinExistence type="predicted"/>
<name>Q1IM49_KORVE</name>
<evidence type="ECO:0000256" key="2">
    <source>
        <dbReference type="ARBA" id="ARBA00022475"/>
    </source>
</evidence>